<dbReference type="PANTHER" id="PTHR11063:SF8">
    <property type="entry name" value="DELTA-1-PYRROLINE-5-CARBOXYLATE SYNTHASE"/>
    <property type="match status" value="1"/>
</dbReference>
<evidence type="ECO:0000256" key="2">
    <source>
        <dbReference type="ARBA" id="ARBA00022605"/>
    </source>
</evidence>
<comment type="caution">
    <text evidence="9">The sequence shown here is derived from an EMBL/GenBank/DDBJ whole genome shotgun (WGS) entry which is preliminary data.</text>
</comment>
<dbReference type="EC" id="1.2.1.41" evidence="7"/>
<keyword evidence="7" id="KW-0963">Cytoplasm</keyword>
<comment type="catalytic activity">
    <reaction evidence="6 7">
        <text>L-glutamate 5-semialdehyde + phosphate + NADP(+) = L-glutamyl 5-phosphate + NADPH + H(+)</text>
        <dbReference type="Rhea" id="RHEA:19541"/>
        <dbReference type="ChEBI" id="CHEBI:15378"/>
        <dbReference type="ChEBI" id="CHEBI:43474"/>
        <dbReference type="ChEBI" id="CHEBI:57783"/>
        <dbReference type="ChEBI" id="CHEBI:58066"/>
        <dbReference type="ChEBI" id="CHEBI:58274"/>
        <dbReference type="ChEBI" id="CHEBI:58349"/>
        <dbReference type="EC" id="1.2.1.41"/>
    </reaction>
</comment>
<organism evidence="9 10">
    <name type="scientific">Rubripirellula obstinata</name>
    <dbReference type="NCBI Taxonomy" id="406547"/>
    <lineage>
        <taxon>Bacteria</taxon>
        <taxon>Pseudomonadati</taxon>
        <taxon>Planctomycetota</taxon>
        <taxon>Planctomycetia</taxon>
        <taxon>Pirellulales</taxon>
        <taxon>Pirellulaceae</taxon>
        <taxon>Rubripirellula</taxon>
    </lineage>
</organism>
<dbReference type="GO" id="GO:0055129">
    <property type="term" value="P:L-proline biosynthetic process"/>
    <property type="evidence" value="ECO:0007669"/>
    <property type="project" value="UniProtKB-UniRule"/>
</dbReference>
<dbReference type="EMBL" id="VRLW01000001">
    <property type="protein sequence ID" value="KAA1259160.1"/>
    <property type="molecule type" value="Genomic_DNA"/>
</dbReference>
<dbReference type="CDD" id="cd07079">
    <property type="entry name" value="ALDH_F18-19_ProA-GPR"/>
    <property type="match status" value="1"/>
</dbReference>
<keyword evidence="5 7" id="KW-0560">Oxidoreductase</keyword>
<dbReference type="Proteomes" id="UP000322699">
    <property type="component" value="Unassembled WGS sequence"/>
</dbReference>
<evidence type="ECO:0000256" key="4">
    <source>
        <dbReference type="ARBA" id="ARBA00022857"/>
    </source>
</evidence>
<dbReference type="AlphaFoldDB" id="A0A5B1CHW1"/>
<dbReference type="GO" id="GO:0004350">
    <property type="term" value="F:glutamate-5-semialdehyde dehydrogenase activity"/>
    <property type="evidence" value="ECO:0007669"/>
    <property type="project" value="UniProtKB-UniRule"/>
</dbReference>
<dbReference type="NCBIfam" id="TIGR00407">
    <property type="entry name" value="proA"/>
    <property type="match status" value="1"/>
</dbReference>
<dbReference type="GO" id="GO:0005737">
    <property type="term" value="C:cytoplasm"/>
    <property type="evidence" value="ECO:0007669"/>
    <property type="project" value="UniProtKB-SubCell"/>
</dbReference>
<comment type="similarity">
    <text evidence="7">Belongs to the gamma-glutamyl phosphate reductase family.</text>
</comment>
<dbReference type="PIRSF" id="PIRSF000151">
    <property type="entry name" value="GPR"/>
    <property type="match status" value="1"/>
</dbReference>
<keyword evidence="4 7" id="KW-0521">NADP</keyword>
<dbReference type="OrthoDB" id="9809970at2"/>
<reference evidence="9 10" key="1">
    <citation type="submission" date="2019-08" db="EMBL/GenBank/DDBJ databases">
        <title>Deep-cultivation of Planctomycetes and their phenomic and genomic characterization uncovers novel biology.</title>
        <authorList>
            <person name="Wiegand S."/>
            <person name="Jogler M."/>
            <person name="Boedeker C."/>
            <person name="Pinto D."/>
            <person name="Vollmers J."/>
            <person name="Rivas-Marin E."/>
            <person name="Kohn T."/>
            <person name="Peeters S.H."/>
            <person name="Heuer A."/>
            <person name="Rast P."/>
            <person name="Oberbeckmann S."/>
            <person name="Bunk B."/>
            <person name="Jeske O."/>
            <person name="Meyerdierks A."/>
            <person name="Storesund J.E."/>
            <person name="Kallscheuer N."/>
            <person name="Luecker S."/>
            <person name="Lage O.M."/>
            <person name="Pohl T."/>
            <person name="Merkel B.J."/>
            <person name="Hornburger P."/>
            <person name="Mueller R.-W."/>
            <person name="Bruemmer F."/>
            <person name="Labrenz M."/>
            <person name="Spormann A.M."/>
            <person name="Op Den Camp H."/>
            <person name="Overmann J."/>
            <person name="Amann R."/>
            <person name="Jetten M.S.M."/>
            <person name="Mascher T."/>
            <person name="Medema M.H."/>
            <person name="Devos D.P."/>
            <person name="Kaster A.-K."/>
            <person name="Ovreas L."/>
            <person name="Rohde M."/>
            <person name="Galperin M.Y."/>
            <person name="Jogler C."/>
        </authorList>
    </citation>
    <scope>NUCLEOTIDE SEQUENCE [LARGE SCALE GENOMIC DNA]</scope>
    <source>
        <strain evidence="9 10">LF1</strain>
    </source>
</reference>
<dbReference type="SUPFAM" id="SSF53720">
    <property type="entry name" value="ALDH-like"/>
    <property type="match status" value="1"/>
</dbReference>
<keyword evidence="3 7" id="KW-0641">Proline biosynthesis</keyword>
<evidence type="ECO:0000256" key="5">
    <source>
        <dbReference type="ARBA" id="ARBA00023002"/>
    </source>
</evidence>
<dbReference type="InterPro" id="IPR012134">
    <property type="entry name" value="Glu-5-SA_DH"/>
</dbReference>
<dbReference type="GO" id="GO:0050661">
    <property type="term" value="F:NADP binding"/>
    <property type="evidence" value="ECO:0007669"/>
    <property type="project" value="InterPro"/>
</dbReference>
<dbReference type="Gene3D" id="3.40.605.10">
    <property type="entry name" value="Aldehyde Dehydrogenase, Chain A, domain 1"/>
    <property type="match status" value="1"/>
</dbReference>
<proteinExistence type="inferred from homology"/>
<gene>
    <name evidence="7 9" type="primary">proA</name>
    <name evidence="9" type="ORF">LF1_16880</name>
</gene>
<evidence type="ECO:0000313" key="10">
    <source>
        <dbReference type="Proteomes" id="UP000322699"/>
    </source>
</evidence>
<evidence type="ECO:0000313" key="9">
    <source>
        <dbReference type="EMBL" id="KAA1259160.1"/>
    </source>
</evidence>
<name>A0A5B1CHW1_9BACT</name>
<dbReference type="PROSITE" id="PS01223">
    <property type="entry name" value="PROA"/>
    <property type="match status" value="1"/>
</dbReference>
<feature type="domain" description="Aldehyde dehydrogenase" evidence="8">
    <location>
        <begin position="19"/>
        <end position="294"/>
    </location>
</feature>
<keyword evidence="10" id="KW-1185">Reference proteome</keyword>
<dbReference type="FunFam" id="3.40.309.10:FF:000006">
    <property type="entry name" value="Gamma-glutamyl phosphate reductase"/>
    <property type="match status" value="1"/>
</dbReference>
<evidence type="ECO:0000256" key="6">
    <source>
        <dbReference type="ARBA" id="ARBA00049024"/>
    </source>
</evidence>
<dbReference type="RefSeq" id="WP_068262584.1">
    <property type="nucleotide sequence ID" value="NZ_LWSK01000037.1"/>
</dbReference>
<sequence length="425" mass="45313">MTSTNLTDDLPAYCLNTAEAARAASYQLATLDTEVKNKWLVMSAERLRQSVPAIIEANKKDLAAAPDYGLTDAMIDRLRLDADRVDAIASGLTEIAALPDPVGEVLDGFTRPGGLQILKKRVPLGVVFFIYESRPNVTADAAAICVKSGNAVILRGGKEAIHSSKAIVDILNQCGQEVGIPEGAVQLVATTDREAVGEFLKLNELIDVTIPRGGEGLIRRVAKDATMPVIKHYDGNCHVYVDADADVEMAATIIENAKCQRMGVCNACESLLIHKDIAASALPAIAEKLASHSIEIVADDAAMKHLTGAAKATEADWGSEYLGPKISVAIVDSVQKAAEHINRYGSHHTDAIVTGNMQAAETFTSMVDSSAVMINASTRFNDGGVFGLGAEIGISTDKFHARGPCGMRELTTYKYIVRGNGQIRH</sequence>
<protein>
    <recommendedName>
        <fullName evidence="7">Gamma-glutamyl phosphate reductase</fullName>
        <shortName evidence="7">GPR</shortName>
        <ecNumber evidence="7">1.2.1.41</ecNumber>
    </recommendedName>
    <alternativeName>
        <fullName evidence="7">Glutamate-5-semialdehyde dehydrogenase</fullName>
    </alternativeName>
    <alternativeName>
        <fullName evidence="7">Glutamyl-gamma-semialdehyde dehydrogenase</fullName>
        <shortName evidence="7">GSA dehydrogenase</shortName>
    </alternativeName>
</protein>
<dbReference type="InterPro" id="IPR016163">
    <property type="entry name" value="Ald_DH_C"/>
</dbReference>
<dbReference type="NCBIfam" id="NF001221">
    <property type="entry name" value="PRK00197.1"/>
    <property type="match status" value="1"/>
</dbReference>
<dbReference type="InterPro" id="IPR016162">
    <property type="entry name" value="Ald_DH_N"/>
</dbReference>
<evidence type="ECO:0000259" key="8">
    <source>
        <dbReference type="Pfam" id="PF00171"/>
    </source>
</evidence>
<dbReference type="Gene3D" id="3.40.309.10">
    <property type="entry name" value="Aldehyde Dehydrogenase, Chain A, domain 2"/>
    <property type="match status" value="1"/>
</dbReference>
<evidence type="ECO:0000256" key="1">
    <source>
        <dbReference type="ARBA" id="ARBA00004985"/>
    </source>
</evidence>
<dbReference type="InterPro" id="IPR016161">
    <property type="entry name" value="Ald_DH/histidinol_DH"/>
</dbReference>
<dbReference type="PANTHER" id="PTHR11063">
    <property type="entry name" value="GLUTAMATE SEMIALDEHYDE DEHYDROGENASE"/>
    <property type="match status" value="1"/>
</dbReference>
<accession>A0A5B1CHW1</accession>
<comment type="function">
    <text evidence="7">Catalyzes the NADPH-dependent reduction of L-glutamate 5-phosphate into L-glutamate 5-semialdehyde and phosphate. The product spontaneously undergoes cyclization to form 1-pyrroline-5-carboxylate.</text>
</comment>
<comment type="pathway">
    <text evidence="1 7">Amino-acid biosynthesis; L-proline biosynthesis; L-glutamate 5-semialdehyde from L-glutamate: step 2/2.</text>
</comment>
<dbReference type="InterPro" id="IPR000965">
    <property type="entry name" value="GPR_dom"/>
</dbReference>
<dbReference type="InterPro" id="IPR020593">
    <property type="entry name" value="G-glutamylP_reductase_CS"/>
</dbReference>
<dbReference type="Pfam" id="PF00171">
    <property type="entry name" value="Aldedh"/>
    <property type="match status" value="1"/>
</dbReference>
<dbReference type="InterPro" id="IPR015590">
    <property type="entry name" value="Aldehyde_DH_dom"/>
</dbReference>
<evidence type="ECO:0000256" key="3">
    <source>
        <dbReference type="ARBA" id="ARBA00022650"/>
    </source>
</evidence>
<comment type="subcellular location">
    <subcellularLocation>
        <location evidence="7">Cytoplasm</location>
    </subcellularLocation>
</comment>
<dbReference type="HAMAP" id="MF_00412">
    <property type="entry name" value="ProA"/>
    <property type="match status" value="1"/>
</dbReference>
<evidence type="ECO:0000256" key="7">
    <source>
        <dbReference type="HAMAP-Rule" id="MF_00412"/>
    </source>
</evidence>
<dbReference type="UniPathway" id="UPA00098">
    <property type="reaction ID" value="UER00360"/>
</dbReference>
<keyword evidence="2 7" id="KW-0028">Amino-acid biosynthesis</keyword>